<accession>A0AAV9INL4</accession>
<dbReference type="EMBL" id="JANCYU010000070">
    <property type="protein sequence ID" value="KAK4528849.1"/>
    <property type="molecule type" value="Genomic_DNA"/>
</dbReference>
<proteinExistence type="predicted"/>
<keyword evidence="4" id="KW-1185">Reference proteome</keyword>
<dbReference type="InterPro" id="IPR003029">
    <property type="entry name" value="S1_domain"/>
</dbReference>
<dbReference type="GO" id="GO:0006412">
    <property type="term" value="P:translation"/>
    <property type="evidence" value="ECO:0007669"/>
    <property type="project" value="TreeGrafter"/>
</dbReference>
<dbReference type="CDD" id="cd05685">
    <property type="entry name" value="S1_Tex"/>
    <property type="match status" value="1"/>
</dbReference>
<dbReference type="GO" id="GO:0003735">
    <property type="term" value="F:structural constituent of ribosome"/>
    <property type="evidence" value="ECO:0007669"/>
    <property type="project" value="TreeGrafter"/>
</dbReference>
<dbReference type="GO" id="GO:0003729">
    <property type="term" value="F:mRNA binding"/>
    <property type="evidence" value="ECO:0007669"/>
    <property type="project" value="UniProtKB-ARBA"/>
</dbReference>
<comment type="function">
    <text evidence="1">Associates with the EF-Tu.GDP complex and induces the exchange of GDP to GTP. It remains bound to the aminoacyl-tRNA.EF-Tu.GTP complex up to the GTP hydrolysis stage on the ribosome.</text>
</comment>
<dbReference type="SUPFAM" id="SSF50249">
    <property type="entry name" value="Nucleic acid-binding proteins"/>
    <property type="match status" value="2"/>
</dbReference>
<dbReference type="FunFam" id="2.40.50.140:FF:000051">
    <property type="entry name" value="RNA-binding transcriptional accessory protein"/>
    <property type="match status" value="1"/>
</dbReference>
<dbReference type="GO" id="GO:0005737">
    <property type="term" value="C:cytoplasm"/>
    <property type="evidence" value="ECO:0007669"/>
    <property type="project" value="UniProtKB-ARBA"/>
</dbReference>
<dbReference type="Gene3D" id="2.40.50.140">
    <property type="entry name" value="Nucleic acid-binding proteins"/>
    <property type="match status" value="2"/>
</dbReference>
<feature type="domain" description="S1 motif" evidence="2">
    <location>
        <begin position="102"/>
        <end position="171"/>
    </location>
</feature>
<evidence type="ECO:0000313" key="3">
    <source>
        <dbReference type="EMBL" id="KAK4528849.1"/>
    </source>
</evidence>
<evidence type="ECO:0000256" key="1">
    <source>
        <dbReference type="ARBA" id="ARBA00025453"/>
    </source>
</evidence>
<dbReference type="Proteomes" id="UP001300502">
    <property type="component" value="Unassembled WGS sequence"/>
</dbReference>
<dbReference type="InterPro" id="IPR044146">
    <property type="entry name" value="S1_Tex"/>
</dbReference>
<dbReference type="Pfam" id="PF00575">
    <property type="entry name" value="S1"/>
    <property type="match status" value="2"/>
</dbReference>
<organism evidence="3 4">
    <name type="scientific">Galdieria yellowstonensis</name>
    <dbReference type="NCBI Taxonomy" id="3028027"/>
    <lineage>
        <taxon>Eukaryota</taxon>
        <taxon>Rhodophyta</taxon>
        <taxon>Bangiophyceae</taxon>
        <taxon>Galdieriales</taxon>
        <taxon>Galdieriaceae</taxon>
        <taxon>Galdieria</taxon>
    </lineage>
</organism>
<reference evidence="3 4" key="1">
    <citation type="submission" date="2022-07" db="EMBL/GenBank/DDBJ databases">
        <title>Genome-wide signatures of adaptation to extreme environments.</title>
        <authorList>
            <person name="Cho C.H."/>
            <person name="Yoon H.S."/>
        </authorList>
    </citation>
    <scope>NUCLEOTIDE SEQUENCE [LARGE SCALE GENOMIC DNA]</scope>
    <source>
        <strain evidence="3 4">108.79 E11</strain>
    </source>
</reference>
<dbReference type="PROSITE" id="PS50126">
    <property type="entry name" value="S1"/>
    <property type="match status" value="2"/>
</dbReference>
<sequence>MHAFVFVGGAATLQTVANRNELKSTKSSLRLCSGVFVPKNSNFLLDRRHAPLVGPGSCFHLRAFPRNLAEITSLRSDAAVSASVTYGEENSPQLSVSDLVVGETYTGTVKNITNYGAFVDIGANKMGLLHISQMSNRFVNHPSEVVSIGSEVTVRVYKIDEEKGQFSLTMKTQEQRTRRRNEEPEDIVEALRSFADQVDRHEFRKGRVVNVTDFGAFVDIDAPKDGLIFRADMTDDLEVDDEVQVRVKKIDLGRKFITLSMKPISEYEEENMSFIRE</sequence>
<dbReference type="InterPro" id="IPR012340">
    <property type="entry name" value="NA-bd_OB-fold"/>
</dbReference>
<dbReference type="PANTHER" id="PTHR10724:SF10">
    <property type="entry name" value="S1 RNA-BINDING DOMAIN-CONTAINING PROTEIN 1"/>
    <property type="match status" value="1"/>
</dbReference>
<protein>
    <recommendedName>
        <fullName evidence="2">S1 motif domain-containing protein</fullName>
    </recommendedName>
</protein>
<name>A0AAV9INL4_9RHOD</name>
<evidence type="ECO:0000259" key="2">
    <source>
        <dbReference type="PROSITE" id="PS50126"/>
    </source>
</evidence>
<dbReference type="AlphaFoldDB" id="A0AAV9INL4"/>
<dbReference type="InterPro" id="IPR050437">
    <property type="entry name" value="Ribos_protein_bS1-like"/>
</dbReference>
<evidence type="ECO:0000313" key="4">
    <source>
        <dbReference type="Proteomes" id="UP001300502"/>
    </source>
</evidence>
<gene>
    <name evidence="3" type="ORF">GAYE_SCF65G6796</name>
</gene>
<dbReference type="SMART" id="SM00316">
    <property type="entry name" value="S1"/>
    <property type="match status" value="2"/>
</dbReference>
<dbReference type="PANTHER" id="PTHR10724">
    <property type="entry name" value="30S RIBOSOMAL PROTEIN S1"/>
    <property type="match status" value="1"/>
</dbReference>
<feature type="domain" description="S1 motif" evidence="2">
    <location>
        <begin position="201"/>
        <end position="262"/>
    </location>
</feature>
<comment type="caution">
    <text evidence="3">The sequence shown here is derived from an EMBL/GenBank/DDBJ whole genome shotgun (WGS) entry which is preliminary data.</text>
</comment>